<keyword evidence="1" id="KW-0812">Transmembrane</keyword>
<gene>
    <name evidence="2" type="ORF">C7476_12911</name>
</gene>
<evidence type="ECO:0000313" key="2">
    <source>
        <dbReference type="EMBL" id="RCW78143.1"/>
    </source>
</evidence>
<dbReference type="OrthoDB" id="100177at2"/>
<dbReference type="RefSeq" id="WP_147274741.1">
    <property type="nucleotide sequence ID" value="NZ_QPJM01000029.1"/>
</dbReference>
<protein>
    <submittedName>
        <fullName evidence="2">Tfp pilus assembly protein PilF</fullName>
    </submittedName>
</protein>
<evidence type="ECO:0000313" key="3">
    <source>
        <dbReference type="Proteomes" id="UP000253324"/>
    </source>
</evidence>
<keyword evidence="1" id="KW-1133">Transmembrane helix</keyword>
<dbReference type="Gene3D" id="1.25.40.10">
    <property type="entry name" value="Tetratricopeptide repeat domain"/>
    <property type="match status" value="1"/>
</dbReference>
<accession>A0A368YD25</accession>
<dbReference type="Proteomes" id="UP000253324">
    <property type="component" value="Unassembled WGS sequence"/>
</dbReference>
<sequence length="574" mass="62967">MKVVGVADGTKSETVSERESRTELCRLLSDPHFRLTERNRNFLTFVATEMFEGRSATVKAYTIAVDVFGRPDNFDPIADPIVRIEATRLRAALAQYYEYNMEEGRIRIELPRGKYVPVFTRTPPQAEYFRETPAVPEIGETSNGWRNTISKRRLGISAIVTAAAFGVIWVAFVEGPRFSEKPSVAVEMKLAGDQTDIEAGSIGDDLMVALSQFQTLRLSAMEPIGVGKENAAQTAAVPLFHYVRRTTTPYHVILKYQPTETVRSVWWQIINPVTGESLRSGIEQIVLDQRPEIEIRRLLIAKLATRFAAPHGVINGIELTRELATPTLGSGCVLRSAMAVERLDASELREAGTCLDATLLITPNDPDVIAERAIVLLETEPPEASTELTSRALDLANKAVALAPQSDRAGYARMLAQFRNGQTEAASVSGYRALKLNSNNSLIAARLGAMLFAQGRWAEGYDLAVRAGENEPVPHVDAGLTLALNDYHRGDFTEALLRVQQVARSDNYVANILQIAAAGQLGNATASHEAAGRLKQRGDQFWTTFRSNMTARHYTSALIDQLGAGLIKAGFAPL</sequence>
<dbReference type="AlphaFoldDB" id="A0A368YD25"/>
<dbReference type="InterPro" id="IPR011990">
    <property type="entry name" value="TPR-like_helical_dom_sf"/>
</dbReference>
<comment type="caution">
    <text evidence="2">The sequence shown here is derived from an EMBL/GenBank/DDBJ whole genome shotgun (WGS) entry which is preliminary data.</text>
</comment>
<organism evidence="2 3">
    <name type="scientific">Phyllobacterium bourgognense</name>
    <dbReference type="NCBI Taxonomy" id="314236"/>
    <lineage>
        <taxon>Bacteria</taxon>
        <taxon>Pseudomonadati</taxon>
        <taxon>Pseudomonadota</taxon>
        <taxon>Alphaproteobacteria</taxon>
        <taxon>Hyphomicrobiales</taxon>
        <taxon>Phyllobacteriaceae</taxon>
        <taxon>Phyllobacterium</taxon>
    </lineage>
</organism>
<keyword evidence="3" id="KW-1185">Reference proteome</keyword>
<dbReference type="EMBL" id="QPJM01000029">
    <property type="protein sequence ID" value="RCW78143.1"/>
    <property type="molecule type" value="Genomic_DNA"/>
</dbReference>
<feature type="transmembrane region" description="Helical" evidence="1">
    <location>
        <begin position="154"/>
        <end position="172"/>
    </location>
</feature>
<proteinExistence type="predicted"/>
<keyword evidence="1" id="KW-0472">Membrane</keyword>
<reference evidence="2 3" key="1">
    <citation type="submission" date="2018-07" db="EMBL/GenBank/DDBJ databases">
        <title>Genomic Encyclopedia of Type Strains, Phase III (KMG-III): the genomes of soil and plant-associated and newly described type strains.</title>
        <authorList>
            <person name="Whitman W."/>
        </authorList>
    </citation>
    <scope>NUCLEOTIDE SEQUENCE [LARGE SCALE GENOMIC DNA]</scope>
    <source>
        <strain evidence="2 3">31-25a</strain>
    </source>
</reference>
<name>A0A368YD25_9HYPH</name>
<dbReference type="SUPFAM" id="SSF48452">
    <property type="entry name" value="TPR-like"/>
    <property type="match status" value="1"/>
</dbReference>
<evidence type="ECO:0000256" key="1">
    <source>
        <dbReference type="SAM" id="Phobius"/>
    </source>
</evidence>